<dbReference type="PANTHER" id="PTHR12174:SF23">
    <property type="entry name" value="MINOR HISTOCOMPATIBILITY ANTIGEN H13"/>
    <property type="match status" value="1"/>
</dbReference>
<feature type="region of interest" description="Disordered" evidence="8">
    <location>
        <begin position="499"/>
        <end position="600"/>
    </location>
</feature>
<evidence type="ECO:0000256" key="8">
    <source>
        <dbReference type="SAM" id="MobiDB-lite"/>
    </source>
</evidence>
<evidence type="ECO:0000256" key="6">
    <source>
        <dbReference type="ARBA" id="ARBA00022989"/>
    </source>
</evidence>
<dbReference type="EMBL" id="JAVRRT010000001">
    <property type="protein sequence ID" value="KAK5175233.1"/>
    <property type="molecule type" value="Genomic_DNA"/>
</dbReference>
<feature type="transmembrane region" description="Helical" evidence="9">
    <location>
        <begin position="86"/>
        <end position="104"/>
    </location>
</feature>
<keyword evidence="5" id="KW-0256">Endoplasmic reticulum</keyword>
<evidence type="ECO:0000313" key="10">
    <source>
        <dbReference type="EMBL" id="KAK5175233.1"/>
    </source>
</evidence>
<feature type="transmembrane region" description="Helical" evidence="9">
    <location>
        <begin position="427"/>
        <end position="445"/>
    </location>
</feature>
<evidence type="ECO:0008006" key="12">
    <source>
        <dbReference type="Google" id="ProtNLM"/>
    </source>
</evidence>
<feature type="region of interest" description="Disordered" evidence="8">
    <location>
        <begin position="461"/>
        <end position="484"/>
    </location>
</feature>
<evidence type="ECO:0000256" key="4">
    <source>
        <dbReference type="ARBA" id="ARBA00022801"/>
    </source>
</evidence>
<evidence type="ECO:0000256" key="3">
    <source>
        <dbReference type="ARBA" id="ARBA00022692"/>
    </source>
</evidence>
<dbReference type="AlphaFoldDB" id="A0AAV9PPN1"/>
<comment type="caution">
    <text evidence="10">The sequence shown here is derived from an EMBL/GenBank/DDBJ whole genome shotgun (WGS) entry which is preliminary data.</text>
</comment>
<evidence type="ECO:0000256" key="5">
    <source>
        <dbReference type="ARBA" id="ARBA00022824"/>
    </source>
</evidence>
<dbReference type="PANTHER" id="PTHR12174">
    <property type="entry name" value="SIGNAL PEPTIDE PEPTIDASE"/>
    <property type="match status" value="1"/>
</dbReference>
<feature type="transmembrane region" description="Helical" evidence="9">
    <location>
        <begin position="399"/>
        <end position="421"/>
    </location>
</feature>
<dbReference type="Pfam" id="PF04258">
    <property type="entry name" value="Peptidase_A22B"/>
    <property type="match status" value="1"/>
</dbReference>
<dbReference type="GO" id="GO:0033619">
    <property type="term" value="P:membrane protein proteolysis"/>
    <property type="evidence" value="ECO:0007669"/>
    <property type="project" value="TreeGrafter"/>
</dbReference>
<reference evidence="10 11" key="1">
    <citation type="submission" date="2023-08" db="EMBL/GenBank/DDBJ databases">
        <title>Black Yeasts Isolated from many extreme environments.</title>
        <authorList>
            <person name="Coleine C."/>
            <person name="Stajich J.E."/>
            <person name="Selbmann L."/>
        </authorList>
    </citation>
    <scope>NUCLEOTIDE SEQUENCE [LARGE SCALE GENOMIC DNA]</scope>
    <source>
        <strain evidence="10 11">CCFEE 5935</strain>
    </source>
</reference>
<evidence type="ECO:0000256" key="9">
    <source>
        <dbReference type="SAM" id="Phobius"/>
    </source>
</evidence>
<comment type="subcellular location">
    <subcellularLocation>
        <location evidence="1">Endoplasmic reticulum membrane</location>
        <topology evidence="1">Multi-pass membrane protein</topology>
    </subcellularLocation>
</comment>
<protein>
    <recommendedName>
        <fullName evidence="12">Signal peptide peptidase</fullName>
    </recommendedName>
</protein>
<dbReference type="Proteomes" id="UP001337655">
    <property type="component" value="Unassembled WGS sequence"/>
</dbReference>
<feature type="compositionally biased region" description="Basic and acidic residues" evidence="8">
    <location>
        <begin position="564"/>
        <end position="576"/>
    </location>
</feature>
<name>A0AAV9PPN1_9PEZI</name>
<dbReference type="InterPro" id="IPR006639">
    <property type="entry name" value="Preselin/SPP"/>
</dbReference>
<feature type="transmembrane region" description="Helical" evidence="9">
    <location>
        <begin position="201"/>
        <end position="223"/>
    </location>
</feature>
<keyword evidence="4" id="KW-0378">Hydrolase</keyword>
<keyword evidence="3 9" id="KW-0812">Transmembrane</keyword>
<keyword evidence="6 9" id="KW-1133">Transmembrane helix</keyword>
<evidence type="ECO:0000256" key="7">
    <source>
        <dbReference type="ARBA" id="ARBA00023136"/>
    </source>
</evidence>
<feature type="compositionally biased region" description="Basic and acidic residues" evidence="8">
    <location>
        <begin position="470"/>
        <end position="484"/>
    </location>
</feature>
<keyword evidence="7 9" id="KW-0472">Membrane</keyword>
<feature type="transmembrane region" description="Helical" evidence="9">
    <location>
        <begin position="257"/>
        <end position="278"/>
    </location>
</feature>
<feature type="transmembrane region" description="Helical" evidence="9">
    <location>
        <begin position="318"/>
        <end position="337"/>
    </location>
</feature>
<accession>A0AAV9PPN1</accession>
<dbReference type="SMART" id="SM00730">
    <property type="entry name" value="PSN"/>
    <property type="match status" value="1"/>
</dbReference>
<evidence type="ECO:0000256" key="2">
    <source>
        <dbReference type="ARBA" id="ARBA00006859"/>
    </source>
</evidence>
<dbReference type="GO" id="GO:0006465">
    <property type="term" value="P:signal peptide processing"/>
    <property type="evidence" value="ECO:0007669"/>
    <property type="project" value="TreeGrafter"/>
</dbReference>
<evidence type="ECO:0000256" key="1">
    <source>
        <dbReference type="ARBA" id="ARBA00004477"/>
    </source>
</evidence>
<keyword evidence="11" id="KW-1185">Reference proteome</keyword>
<sequence length="600" mass="66437">MAPSSMFEDLLSQACAAAQDARPLIPMYIHLILSALFPIYTGAHASLSRPSSAAKPDKKKRKAAEDEEDEDEEKVQQMEGLSNKDAIVLPVTAGIVLTGLYFLIKCVGVYSVAQLINDGLNFAIGFLFPNYYASSRTLWTVKNAEGRAVRQDEKEAKDTPLPAYLNAVPLPARLKTALWSLRRLVKQKYTLKAYIDTIIDLRLKVTVVNVVSAALGLGTIIYVNTISKPWFLTNLQGFAVSYSALQLMSPTTFATGSLILGALFCYDIWAVFFTPLMVSVAKNLDQPIKLVFPRPDEPGKTPDEPPVRSYSMLGLGDIVLPGIMIGLALRFDLYLFYLRKQSRTQKVTADSADKNAIEEAVDKAPYVSATGRWGDRFWTWTLPKSALPPRLRTSFPKPYFTAAMVGYVIGMLTTLAVMSVFQHAQPALLYLVPGVLISLWGTGLVRRELKEMWEFTEAITGEQLDEGDEDSKKNGEGDKAQKDQKGLFERLWSDIWSSNDTDNDSRDKATKAEDEKDATKPGKTTEEGEAKNATEKHREDGIVFSIEVSRFKPSGKRAGTDNPEEQKAAEAEHPRDTAATSSSSLNGSDEPRYRTRSSRS</sequence>
<dbReference type="GeneID" id="89921721"/>
<feature type="compositionally biased region" description="Polar residues" evidence="8">
    <location>
        <begin position="578"/>
        <end position="587"/>
    </location>
</feature>
<comment type="similarity">
    <text evidence="2">Belongs to the peptidase A22B family.</text>
</comment>
<dbReference type="GO" id="GO:0098553">
    <property type="term" value="C:lumenal side of endoplasmic reticulum membrane"/>
    <property type="evidence" value="ECO:0007669"/>
    <property type="project" value="TreeGrafter"/>
</dbReference>
<feature type="transmembrane region" description="Helical" evidence="9">
    <location>
        <begin position="27"/>
        <end position="47"/>
    </location>
</feature>
<dbReference type="InterPro" id="IPR007369">
    <property type="entry name" value="Peptidase_A22B_SPP"/>
</dbReference>
<dbReference type="GO" id="GO:0098554">
    <property type="term" value="C:cytoplasmic side of endoplasmic reticulum membrane"/>
    <property type="evidence" value="ECO:0007669"/>
    <property type="project" value="TreeGrafter"/>
</dbReference>
<proteinExistence type="inferred from homology"/>
<dbReference type="GO" id="GO:0042500">
    <property type="term" value="F:aspartic endopeptidase activity, intramembrane cleaving"/>
    <property type="evidence" value="ECO:0007669"/>
    <property type="project" value="InterPro"/>
</dbReference>
<feature type="region of interest" description="Disordered" evidence="8">
    <location>
        <begin position="47"/>
        <end position="72"/>
    </location>
</feature>
<feature type="compositionally biased region" description="Basic and acidic residues" evidence="8">
    <location>
        <begin position="503"/>
        <end position="541"/>
    </location>
</feature>
<dbReference type="RefSeq" id="XP_064663871.1">
    <property type="nucleotide sequence ID" value="XM_064797637.1"/>
</dbReference>
<evidence type="ECO:0000313" key="11">
    <source>
        <dbReference type="Proteomes" id="UP001337655"/>
    </source>
</evidence>
<organism evidence="10 11">
    <name type="scientific">Saxophila tyrrhenica</name>
    <dbReference type="NCBI Taxonomy" id="1690608"/>
    <lineage>
        <taxon>Eukaryota</taxon>
        <taxon>Fungi</taxon>
        <taxon>Dikarya</taxon>
        <taxon>Ascomycota</taxon>
        <taxon>Pezizomycotina</taxon>
        <taxon>Dothideomycetes</taxon>
        <taxon>Dothideomycetidae</taxon>
        <taxon>Mycosphaerellales</taxon>
        <taxon>Extremaceae</taxon>
        <taxon>Saxophila</taxon>
    </lineage>
</organism>
<gene>
    <name evidence="10" type="ORF">LTR77_000370</name>
</gene>